<dbReference type="OrthoDB" id="1714886at2759"/>
<dbReference type="InterPro" id="IPR012340">
    <property type="entry name" value="NA-bd_OB-fold"/>
</dbReference>
<feature type="compositionally biased region" description="Low complexity" evidence="8">
    <location>
        <begin position="56"/>
        <end position="69"/>
    </location>
</feature>
<comment type="function">
    <text evidence="1">One of the essential components for the initiation of protein synthesis. Stabilizes the binding of IF-2 and IF-3 on the 30S subunit to which N-formylmethionyl-tRNA(fMet) subsequently binds. Helps modulate mRNA selection, yielding the 30S pre-initiation complex (PIC). Upon addition of the 50S ribosomal subunit IF-1, IF-2 and IF-3 are released leaving the mature 70S translation initiation complex.</text>
</comment>
<dbReference type="AlphaFoldDB" id="A0A250XI06"/>
<dbReference type="NCBIfam" id="TIGR00008">
    <property type="entry name" value="infA"/>
    <property type="match status" value="1"/>
</dbReference>
<proteinExistence type="inferred from homology"/>
<dbReference type="GO" id="GO:0005829">
    <property type="term" value="C:cytosol"/>
    <property type="evidence" value="ECO:0007669"/>
    <property type="project" value="TreeGrafter"/>
</dbReference>
<keyword evidence="4 7" id="KW-0396">Initiation factor</keyword>
<evidence type="ECO:0000256" key="6">
    <source>
        <dbReference type="ARBA" id="ARBA00068272"/>
    </source>
</evidence>
<evidence type="ECO:0000313" key="10">
    <source>
        <dbReference type="EMBL" id="GAX82708.1"/>
    </source>
</evidence>
<evidence type="ECO:0000259" key="9">
    <source>
        <dbReference type="PROSITE" id="PS50832"/>
    </source>
</evidence>
<dbReference type="HAMAP" id="MF_00075">
    <property type="entry name" value="IF_1"/>
    <property type="match status" value="1"/>
</dbReference>
<dbReference type="PANTHER" id="PTHR33370:SF1">
    <property type="entry name" value="TRANSLATION INITIATION FACTOR IF-1, CHLOROPLASTIC"/>
    <property type="match status" value="1"/>
</dbReference>
<dbReference type="InterPro" id="IPR006196">
    <property type="entry name" value="RNA-binding_domain_S1_IF1"/>
</dbReference>
<dbReference type="SUPFAM" id="SSF50249">
    <property type="entry name" value="Nucleic acid-binding proteins"/>
    <property type="match status" value="1"/>
</dbReference>
<dbReference type="PROSITE" id="PS50832">
    <property type="entry name" value="S1_IF1_TYPE"/>
    <property type="match status" value="1"/>
</dbReference>
<evidence type="ECO:0000256" key="5">
    <source>
        <dbReference type="ARBA" id="ARBA00022917"/>
    </source>
</evidence>
<dbReference type="GO" id="GO:0003743">
    <property type="term" value="F:translation initiation factor activity"/>
    <property type="evidence" value="ECO:0007669"/>
    <property type="project" value="UniProtKB-UniRule"/>
</dbReference>
<dbReference type="Pfam" id="PF01176">
    <property type="entry name" value="eIF-1a"/>
    <property type="match status" value="1"/>
</dbReference>
<dbReference type="Proteomes" id="UP000232323">
    <property type="component" value="Unassembled WGS sequence"/>
</dbReference>
<comment type="similarity">
    <text evidence="2">Belongs to the IF-1 family.</text>
</comment>
<evidence type="ECO:0000256" key="8">
    <source>
        <dbReference type="SAM" id="MobiDB-lite"/>
    </source>
</evidence>
<dbReference type="SMART" id="SM00652">
    <property type="entry name" value="eIF1a"/>
    <property type="match status" value="1"/>
</dbReference>
<comment type="subunit">
    <text evidence="3">Component of the 30S ribosomal translation pre-initiation complex which assembles on the 30S ribosome in the order IF-2 and IF-3, IF-1 and N-formylmethionyl-tRNA(fMet); mRNA recruitment can occur at any time during PIC assembly.</text>
</comment>
<dbReference type="InterPro" id="IPR001253">
    <property type="entry name" value="TIF_eIF-1A"/>
</dbReference>
<keyword evidence="5 7" id="KW-0648">Protein biosynthesis</keyword>
<dbReference type="STRING" id="1157962.A0A250XI06"/>
<gene>
    <name evidence="10" type="ORF">CEUSTIGMA_g10134.t1</name>
</gene>
<feature type="region of interest" description="Disordered" evidence="8">
    <location>
        <begin position="51"/>
        <end position="78"/>
    </location>
</feature>
<name>A0A250XI06_9CHLO</name>
<evidence type="ECO:0000313" key="11">
    <source>
        <dbReference type="Proteomes" id="UP000232323"/>
    </source>
</evidence>
<organism evidence="10 11">
    <name type="scientific">Chlamydomonas eustigma</name>
    <dbReference type="NCBI Taxonomy" id="1157962"/>
    <lineage>
        <taxon>Eukaryota</taxon>
        <taxon>Viridiplantae</taxon>
        <taxon>Chlorophyta</taxon>
        <taxon>core chlorophytes</taxon>
        <taxon>Chlorophyceae</taxon>
        <taxon>CS clade</taxon>
        <taxon>Chlamydomonadales</taxon>
        <taxon>Chlamydomonadaceae</taxon>
        <taxon>Chlamydomonas</taxon>
    </lineage>
</organism>
<dbReference type="GO" id="GO:0003723">
    <property type="term" value="F:RNA binding"/>
    <property type="evidence" value="ECO:0007669"/>
    <property type="project" value="InterPro"/>
</dbReference>
<evidence type="ECO:0000256" key="1">
    <source>
        <dbReference type="ARBA" id="ARBA00003935"/>
    </source>
</evidence>
<protein>
    <recommendedName>
        <fullName evidence="6">Translation initiation factor IF-1, chloroplastic</fullName>
    </recommendedName>
</protein>
<evidence type="ECO:0000256" key="2">
    <source>
        <dbReference type="ARBA" id="ARBA00010939"/>
    </source>
</evidence>
<comment type="caution">
    <text evidence="10">The sequence shown here is derived from an EMBL/GenBank/DDBJ whole genome shotgun (WGS) entry which is preliminary data.</text>
</comment>
<accession>A0A250XI06</accession>
<evidence type="ECO:0000256" key="7">
    <source>
        <dbReference type="PROSITE-ProRule" id="PRU00181"/>
    </source>
</evidence>
<sequence length="160" mass="17471">MALMNRVNMQSHKMALVRTPFSASTSTRRPLLPQHTECAVISDRRLMITSAVGSNPPQGQTPGAPGAARPPKKKSKKLVDINGDVSKDLGNGMFQIKLENGVTVMAHLSGKIRQNRIKIVMGDKVTVELSPYDLTKGRITYRFRPGEYDKLQQAAAAGSK</sequence>
<dbReference type="CDD" id="cd04451">
    <property type="entry name" value="S1_IF1"/>
    <property type="match status" value="1"/>
</dbReference>
<dbReference type="GO" id="GO:0043022">
    <property type="term" value="F:ribosome binding"/>
    <property type="evidence" value="ECO:0007669"/>
    <property type="project" value="TreeGrafter"/>
</dbReference>
<dbReference type="EMBL" id="BEGY01000085">
    <property type="protein sequence ID" value="GAX82708.1"/>
    <property type="molecule type" value="Genomic_DNA"/>
</dbReference>
<dbReference type="InterPro" id="IPR004368">
    <property type="entry name" value="TIF_IF1"/>
</dbReference>
<dbReference type="FunFam" id="2.40.50.140:FF:000002">
    <property type="entry name" value="Translation initiation factor IF-1"/>
    <property type="match status" value="1"/>
</dbReference>
<dbReference type="PANTHER" id="PTHR33370">
    <property type="entry name" value="TRANSLATION INITIATION FACTOR IF-1, CHLOROPLASTIC"/>
    <property type="match status" value="1"/>
</dbReference>
<keyword evidence="11" id="KW-1185">Reference proteome</keyword>
<feature type="domain" description="S1-like" evidence="9">
    <location>
        <begin position="69"/>
        <end position="144"/>
    </location>
</feature>
<dbReference type="Gene3D" id="2.40.50.140">
    <property type="entry name" value="Nucleic acid-binding proteins"/>
    <property type="match status" value="1"/>
</dbReference>
<reference evidence="10 11" key="1">
    <citation type="submission" date="2017-08" db="EMBL/GenBank/DDBJ databases">
        <title>Acidophilic green algal genome provides insights into adaptation to an acidic environment.</title>
        <authorList>
            <person name="Hirooka S."/>
            <person name="Hirose Y."/>
            <person name="Kanesaki Y."/>
            <person name="Higuchi S."/>
            <person name="Fujiwara T."/>
            <person name="Onuma R."/>
            <person name="Era A."/>
            <person name="Ohbayashi R."/>
            <person name="Uzuka A."/>
            <person name="Nozaki H."/>
            <person name="Yoshikawa H."/>
            <person name="Miyagishima S.Y."/>
        </authorList>
    </citation>
    <scope>NUCLEOTIDE SEQUENCE [LARGE SCALE GENOMIC DNA]</scope>
    <source>
        <strain evidence="10 11">NIES-2499</strain>
    </source>
</reference>
<evidence type="ECO:0000256" key="4">
    <source>
        <dbReference type="ARBA" id="ARBA00022540"/>
    </source>
</evidence>
<evidence type="ECO:0000256" key="3">
    <source>
        <dbReference type="ARBA" id="ARBA00011599"/>
    </source>
</evidence>